<accession>A0AAU6Q5Y5</accession>
<gene>
    <name evidence="1" type="ORF">WDJ50_06500</name>
</gene>
<sequence>MMRIQVVLNKGDPLGFRVSLLQLLHELGVLFRRPLLTNFDKPSTCERLDGQ</sequence>
<evidence type="ECO:0000313" key="1">
    <source>
        <dbReference type="EMBL" id="WYF45760.1"/>
    </source>
</evidence>
<protein>
    <submittedName>
        <fullName evidence="1">Uncharacterized protein</fullName>
    </submittedName>
</protein>
<reference evidence="1" key="1">
    <citation type="submission" date="2024-03" db="EMBL/GenBank/DDBJ databases">
        <title>Deinococcus weizhi sp. nov., isolated from human skin.</title>
        <authorList>
            <person name="Wei Z."/>
            <person name="Tian F."/>
            <person name="Yang C."/>
            <person name="Xin L.T."/>
            <person name="Wen Z.J."/>
            <person name="Lan K.C."/>
            <person name="Yu L."/>
            <person name="Zhe W."/>
            <person name="Dan F.D."/>
            <person name="Jun W."/>
            <person name="Rui Z."/>
            <person name="Yong X.J."/>
            <person name="Ting Y."/>
            <person name="Wei X."/>
            <person name="Xu Z.G."/>
            <person name="Xin Z."/>
            <person name="Dong F.G."/>
            <person name="Ni X.M."/>
            <person name="Zheng M.G."/>
            <person name="Chun Y."/>
            <person name="Qian W.X."/>
        </authorList>
    </citation>
    <scope>NUCLEOTIDE SEQUENCE</scope>
    <source>
        <strain evidence="1">VB142</strain>
    </source>
</reference>
<proteinExistence type="predicted"/>
<dbReference type="RefSeq" id="WP_339097080.1">
    <property type="nucleotide sequence ID" value="NZ_CP149782.1"/>
</dbReference>
<dbReference type="AlphaFoldDB" id="A0AAU6Q5Y5"/>
<name>A0AAU6Q5Y5_9DEIO</name>
<organism evidence="1">
    <name type="scientific">Deinococcus sp. VB142</name>
    <dbReference type="NCBI Taxonomy" id="3112952"/>
    <lineage>
        <taxon>Bacteria</taxon>
        <taxon>Thermotogati</taxon>
        <taxon>Deinococcota</taxon>
        <taxon>Deinococci</taxon>
        <taxon>Deinococcales</taxon>
        <taxon>Deinococcaceae</taxon>
        <taxon>Deinococcus</taxon>
    </lineage>
</organism>
<dbReference type="EMBL" id="CP149782">
    <property type="protein sequence ID" value="WYF45760.1"/>
    <property type="molecule type" value="Genomic_DNA"/>
</dbReference>